<feature type="compositionally biased region" description="Low complexity" evidence="1">
    <location>
        <begin position="222"/>
        <end position="231"/>
    </location>
</feature>
<dbReference type="Gene3D" id="3.15.10.10">
    <property type="entry name" value="Bactericidal permeability-increasing protein, domain 1"/>
    <property type="match status" value="1"/>
</dbReference>
<feature type="region of interest" description="Disordered" evidence="1">
    <location>
        <begin position="104"/>
        <end position="124"/>
    </location>
</feature>
<dbReference type="AlphaFoldDB" id="A0A1D2JLI5"/>
<comment type="caution">
    <text evidence="4">The sequence shown here is derived from an EMBL/GenBank/DDBJ whole genome shotgun (WGS) entry which is preliminary data.</text>
</comment>
<gene>
    <name evidence="4" type="ORF">ACO22_01573</name>
</gene>
<feature type="compositionally biased region" description="Basic and acidic residues" evidence="1">
    <location>
        <begin position="254"/>
        <end position="273"/>
    </location>
</feature>
<name>A0A1D2JLI5_PARBR</name>
<evidence type="ECO:0000259" key="2">
    <source>
        <dbReference type="Pfam" id="PF14613"/>
    </source>
</evidence>
<dbReference type="InterPro" id="IPR027842">
    <property type="entry name" value="HAM1-like_C"/>
</dbReference>
<feature type="region of interest" description="Disordered" evidence="1">
    <location>
        <begin position="794"/>
        <end position="813"/>
    </location>
</feature>
<evidence type="ECO:0000259" key="3">
    <source>
        <dbReference type="Pfam" id="PF19343"/>
    </source>
</evidence>
<dbReference type="EMBL" id="LZYO01000039">
    <property type="protein sequence ID" value="ODH40678.1"/>
    <property type="molecule type" value="Genomic_DNA"/>
</dbReference>
<dbReference type="VEuPathDB" id="FungiDB:PABG_03426"/>
<evidence type="ECO:0000313" key="5">
    <source>
        <dbReference type="Proteomes" id="UP000242814"/>
    </source>
</evidence>
<feature type="compositionally biased region" description="Basic and acidic residues" evidence="1">
    <location>
        <begin position="190"/>
        <end position="199"/>
    </location>
</feature>
<sequence length="840" mass="94980">MDRSAVNVPTDPQLKENDINRKLQLYGIYSAFKNGKVPSNKQIDVALNSLLASEALSSPTDKLSPEGQALIKDVREVIESAKKVILVKNQDGLMQEFIWDLEHSGDRSAQETSESPFNREALKEDRSQAVEGLRTLGTLLITNGQFRKLLRDATILMRDMASDVAQRAVGQIRPSQEEMAGIDEPAEGNVWHDKPDFSKNKLASQFKSQAGEKKVQTKRTAQEAAEAADQAARPDGPQSGVDVASGATAGTQVARERVSENVPEEAKSQSRELTENMRNFLCEKMPQERRDQTIWRLKRMVVEIQGHSEYQQAIETLLSLVEIYSGHGKDASQQGATMIKGLLEEHKDSIGRLRTILERFANSTSMGDLLDYIRDFYHAADEDPRLKDWFRSVNTFIRKCLREQGYVLEDSANDQWNSLYDEGQFLLRDRYRDNTNLVVDEIKFLAEQFDQDPLNKAFANSLQKLFHDLGYDANGKMVFKKHLRKDVTDIILPIIFEKIRYVPLPRIEVSDPMADVVIENLVIESDNLLPNAIEFSTDNYWRWGRKKITNKHTNKLMISATGIQTDWKDVSYYIKKKSGFPSITDTGVMDILMHGEGFSFQISGSIIESPNRLFKPDKVKVDVKNLDIKLKKSKHKFLFTIFKPLLFSVVRTAVEKVLEKKISESFTKADQFAYNVHKEARRSWEASRDDPDQAHNLYSYYVDALRKQVMELREKAAETEEAVKKRDTKVKLAVTAADSLFKDIKLPGGISSKATEYEELAAKGDRWESPVFSIGEASQSTDYPRLAPITRKTRARPRDSGFESLGDTNGQFNQLEGKRAIGGTRVGGPPPVVPEVNLGV</sequence>
<reference evidence="4 5" key="1">
    <citation type="submission" date="2016-06" db="EMBL/GenBank/DDBJ databases">
        <authorList>
            <person name="Kjaerup R.B."/>
            <person name="Dalgaard T.S."/>
            <person name="Juul-Madsen H.R."/>
        </authorList>
    </citation>
    <scope>NUCLEOTIDE SEQUENCE [LARGE SCALE GENOMIC DNA]</scope>
    <source>
        <strain evidence="4 5">Pb300</strain>
    </source>
</reference>
<feature type="domain" description="HAM1-like C-terminal" evidence="2">
    <location>
        <begin position="621"/>
        <end position="784"/>
    </location>
</feature>
<dbReference type="Pfam" id="PF14613">
    <property type="entry name" value="HAM1_C"/>
    <property type="match status" value="1"/>
</dbReference>
<dbReference type="PANTHER" id="PTHR31138">
    <property type="entry name" value="CHROMOSOME 19, WHOLE GENOME SHOTGUN SEQUENCE"/>
    <property type="match status" value="1"/>
</dbReference>
<accession>A0A1D2JLI5</accession>
<dbReference type="Pfam" id="PF19343">
    <property type="entry name" value="HAM1_N"/>
    <property type="match status" value="1"/>
</dbReference>
<dbReference type="VEuPathDB" id="FungiDB:PADG_01996"/>
<proteinExistence type="predicted"/>
<protein>
    <submittedName>
        <fullName evidence="4">Uncharacterized protein</fullName>
    </submittedName>
</protein>
<organism evidence="4 5">
    <name type="scientific">Paracoccidioides brasiliensis</name>
    <dbReference type="NCBI Taxonomy" id="121759"/>
    <lineage>
        <taxon>Eukaryota</taxon>
        <taxon>Fungi</taxon>
        <taxon>Dikarya</taxon>
        <taxon>Ascomycota</taxon>
        <taxon>Pezizomycotina</taxon>
        <taxon>Eurotiomycetes</taxon>
        <taxon>Eurotiomycetidae</taxon>
        <taxon>Onygenales</taxon>
        <taxon>Ajellomycetaceae</taxon>
        <taxon>Paracoccidioides</taxon>
    </lineage>
</organism>
<dbReference type="InterPro" id="IPR045967">
    <property type="entry name" value="HAM1-like_N"/>
</dbReference>
<feature type="region of interest" description="Disordered" evidence="1">
    <location>
        <begin position="821"/>
        <end position="840"/>
    </location>
</feature>
<dbReference type="Proteomes" id="UP000242814">
    <property type="component" value="Unassembled WGS sequence"/>
</dbReference>
<feature type="domain" description="HAM1-like N-terminal" evidence="3">
    <location>
        <begin position="2"/>
        <end position="605"/>
    </location>
</feature>
<dbReference type="PANTHER" id="PTHR31138:SF1">
    <property type="entry name" value="PDZ DOMAIN-CONTAINING PROTEIN"/>
    <property type="match status" value="1"/>
</dbReference>
<evidence type="ECO:0000256" key="1">
    <source>
        <dbReference type="SAM" id="MobiDB-lite"/>
    </source>
</evidence>
<feature type="region of interest" description="Disordered" evidence="1">
    <location>
        <begin position="168"/>
        <end position="273"/>
    </location>
</feature>
<evidence type="ECO:0000313" key="4">
    <source>
        <dbReference type="EMBL" id="ODH40678.1"/>
    </source>
</evidence>